<gene>
    <name evidence="1" type="ORF">SPELUC_LOCUS11468</name>
</gene>
<dbReference type="Proteomes" id="UP000789366">
    <property type="component" value="Unassembled WGS sequence"/>
</dbReference>
<sequence>VEAEKAELEVKNTKLLKQIIKENSKHEADHTKLKEDTTNLKIKNTELKLK</sequence>
<protein>
    <submittedName>
        <fullName evidence="1">10056_t:CDS:1</fullName>
    </submittedName>
</protein>
<organism evidence="1 2">
    <name type="scientific">Cetraspora pellucida</name>
    <dbReference type="NCBI Taxonomy" id="1433469"/>
    <lineage>
        <taxon>Eukaryota</taxon>
        <taxon>Fungi</taxon>
        <taxon>Fungi incertae sedis</taxon>
        <taxon>Mucoromycota</taxon>
        <taxon>Glomeromycotina</taxon>
        <taxon>Glomeromycetes</taxon>
        <taxon>Diversisporales</taxon>
        <taxon>Gigasporaceae</taxon>
        <taxon>Cetraspora</taxon>
    </lineage>
</organism>
<accession>A0ACA9PHY6</accession>
<reference evidence="1" key="1">
    <citation type="submission" date="2021-06" db="EMBL/GenBank/DDBJ databases">
        <authorList>
            <person name="Kallberg Y."/>
            <person name="Tangrot J."/>
            <person name="Rosling A."/>
        </authorList>
    </citation>
    <scope>NUCLEOTIDE SEQUENCE</scope>
    <source>
        <strain evidence="1">28 12/20/2015</strain>
    </source>
</reference>
<keyword evidence="2" id="KW-1185">Reference proteome</keyword>
<name>A0ACA9PHY6_9GLOM</name>
<proteinExistence type="predicted"/>
<evidence type="ECO:0000313" key="1">
    <source>
        <dbReference type="EMBL" id="CAG8704905.1"/>
    </source>
</evidence>
<evidence type="ECO:0000313" key="2">
    <source>
        <dbReference type="Proteomes" id="UP000789366"/>
    </source>
</evidence>
<dbReference type="EMBL" id="CAJVPW010024417">
    <property type="protein sequence ID" value="CAG8704905.1"/>
    <property type="molecule type" value="Genomic_DNA"/>
</dbReference>
<comment type="caution">
    <text evidence="1">The sequence shown here is derived from an EMBL/GenBank/DDBJ whole genome shotgun (WGS) entry which is preliminary data.</text>
</comment>
<feature type="non-terminal residue" evidence="1">
    <location>
        <position position="1"/>
    </location>
</feature>